<evidence type="ECO:0000256" key="3">
    <source>
        <dbReference type="ARBA" id="ARBA00022840"/>
    </source>
</evidence>
<feature type="region of interest" description="Disordered" evidence="5">
    <location>
        <begin position="1"/>
        <end position="21"/>
    </location>
</feature>
<dbReference type="GO" id="GO:0016874">
    <property type="term" value="F:ligase activity"/>
    <property type="evidence" value="ECO:0007669"/>
    <property type="project" value="UniProtKB-KW"/>
</dbReference>
<evidence type="ECO:0000256" key="4">
    <source>
        <dbReference type="PROSITE-ProRule" id="PRU00409"/>
    </source>
</evidence>
<gene>
    <name evidence="7" type="ORF">CYJ47_00810</name>
</gene>
<evidence type="ECO:0000313" key="8">
    <source>
        <dbReference type="Proteomes" id="UP000234560"/>
    </source>
</evidence>
<dbReference type="PANTHER" id="PTHR43055">
    <property type="entry name" value="FORMATE-DEPENDENT PHOSPHORIBOSYLGLYCINAMIDE FORMYLTRANSFERASE"/>
    <property type="match status" value="1"/>
</dbReference>
<dbReference type="RefSeq" id="WP_101679303.1">
    <property type="nucleotide sequence ID" value="NZ_CP136958.1"/>
</dbReference>
<keyword evidence="3 4" id="KW-0067">ATP-binding</keyword>
<dbReference type="KEGG" id="cpyr:CYJ47_00810"/>
<evidence type="ECO:0000256" key="5">
    <source>
        <dbReference type="SAM" id="MobiDB-lite"/>
    </source>
</evidence>
<dbReference type="EMBL" id="CP136958">
    <property type="protein sequence ID" value="WOT02352.1"/>
    <property type="molecule type" value="Genomic_DNA"/>
</dbReference>
<protein>
    <submittedName>
        <fullName evidence="7">Phosphoglycerate transporter</fullName>
    </submittedName>
</protein>
<name>A0AAF0YQM7_9CORY</name>
<dbReference type="GO" id="GO:0005829">
    <property type="term" value="C:cytosol"/>
    <property type="evidence" value="ECO:0007669"/>
    <property type="project" value="TreeGrafter"/>
</dbReference>
<accession>A0AAF0YQM7</accession>
<dbReference type="PANTHER" id="PTHR43055:SF1">
    <property type="entry name" value="FORMATE-DEPENDENT PHOSPHORIBOSYLGLYCINAMIDE FORMYLTRANSFERASE"/>
    <property type="match status" value="1"/>
</dbReference>
<evidence type="ECO:0000313" key="7">
    <source>
        <dbReference type="EMBL" id="WOT02352.1"/>
    </source>
</evidence>
<keyword evidence="2 4" id="KW-0547">Nucleotide-binding</keyword>
<evidence type="ECO:0000259" key="6">
    <source>
        <dbReference type="PROSITE" id="PS50975"/>
    </source>
</evidence>
<dbReference type="Gene3D" id="3.30.470.20">
    <property type="entry name" value="ATP-grasp fold, B domain"/>
    <property type="match status" value="1"/>
</dbReference>
<feature type="domain" description="ATP-grasp" evidence="6">
    <location>
        <begin position="75"/>
        <end position="260"/>
    </location>
</feature>
<dbReference type="GO" id="GO:0046872">
    <property type="term" value="F:metal ion binding"/>
    <property type="evidence" value="ECO:0007669"/>
    <property type="project" value="InterPro"/>
</dbReference>
<dbReference type="InterPro" id="IPR011761">
    <property type="entry name" value="ATP-grasp"/>
</dbReference>
<dbReference type="SUPFAM" id="SSF56059">
    <property type="entry name" value="Glutathione synthetase ATP-binding domain-like"/>
    <property type="match status" value="1"/>
</dbReference>
<reference evidence="7" key="2">
    <citation type="submission" date="2023-10" db="EMBL/GenBank/DDBJ databases">
        <authorList>
            <person name="Choi B."/>
        </authorList>
    </citation>
    <scope>NUCLEOTIDE SEQUENCE</scope>
    <source>
        <strain evidence="7">UMB0763</strain>
    </source>
</reference>
<dbReference type="Proteomes" id="UP000234560">
    <property type="component" value="Chromosome"/>
</dbReference>
<sequence length="325" mass="35054">MNDTPDIHGTRGRLVRDDAPYVAPEHDAPVGSDEAVRALHDHEAAEALAHLGEIAAGLTPASLRPVSFNRADSRWLAGETLGSPVVKTRTASTPQELREALNSVGLPARLIPAEGPYSYYEVAKAEEAEAQWDGRPTLVESVLEGAELITLQVVRSVDPTTGEDASWFAEPIGHDVSQAVQPMPMSDSARDSARSIAVRIVQSMNESAQSSGRGLYSVTMLVAGDRCYFEDVVYGPRRIGLITLYTQRYSQYELHARAKLGLPVDVTLMTPGAAMITERPVRVKEALGVDEVDVRACEIGNLIVATAATVEDAAVRIAEVERQAM</sequence>
<evidence type="ECO:0000256" key="2">
    <source>
        <dbReference type="ARBA" id="ARBA00022741"/>
    </source>
</evidence>
<evidence type="ECO:0000256" key="1">
    <source>
        <dbReference type="ARBA" id="ARBA00022598"/>
    </source>
</evidence>
<organism evidence="7 8">
    <name type="scientific">Corynebacterium pyruviciproducens</name>
    <dbReference type="NCBI Taxonomy" id="598660"/>
    <lineage>
        <taxon>Bacteria</taxon>
        <taxon>Bacillati</taxon>
        <taxon>Actinomycetota</taxon>
        <taxon>Actinomycetes</taxon>
        <taxon>Mycobacteriales</taxon>
        <taxon>Corynebacteriaceae</taxon>
        <taxon>Corynebacterium</taxon>
    </lineage>
</organism>
<keyword evidence="1" id="KW-0436">Ligase</keyword>
<dbReference type="PROSITE" id="PS50975">
    <property type="entry name" value="ATP_GRASP"/>
    <property type="match status" value="1"/>
</dbReference>
<proteinExistence type="predicted"/>
<reference evidence="7" key="1">
    <citation type="submission" date="2017-12" db="EMBL/GenBank/DDBJ databases">
        <authorList>
            <person name="Thomas-White K."/>
            <person name="Wolfe A.J."/>
        </authorList>
    </citation>
    <scope>NUCLEOTIDE SEQUENCE</scope>
    <source>
        <strain evidence="7">UMB0763</strain>
    </source>
</reference>
<dbReference type="AlphaFoldDB" id="A0AAF0YQM7"/>
<dbReference type="GO" id="GO:0005524">
    <property type="term" value="F:ATP binding"/>
    <property type="evidence" value="ECO:0007669"/>
    <property type="project" value="UniProtKB-UniRule"/>
</dbReference>